<gene>
    <name evidence="2" type="ORF">HRbin17_01709</name>
</gene>
<accession>A0A2H5XDC6</accession>
<feature type="transmembrane region" description="Helical" evidence="1">
    <location>
        <begin position="125"/>
        <end position="147"/>
    </location>
</feature>
<protein>
    <submittedName>
        <fullName evidence="2">Uncharacterized protein</fullName>
    </submittedName>
</protein>
<evidence type="ECO:0000313" key="3">
    <source>
        <dbReference type="Proteomes" id="UP000236173"/>
    </source>
</evidence>
<evidence type="ECO:0000313" key="2">
    <source>
        <dbReference type="EMBL" id="GBC99188.1"/>
    </source>
</evidence>
<dbReference type="AlphaFoldDB" id="A0A2H5XDC6"/>
<keyword evidence="1" id="KW-1133">Transmembrane helix</keyword>
<name>A0A2H5XDC6_9BACT</name>
<feature type="transmembrane region" description="Helical" evidence="1">
    <location>
        <begin position="159"/>
        <end position="182"/>
    </location>
</feature>
<feature type="transmembrane region" description="Helical" evidence="1">
    <location>
        <begin position="194"/>
        <end position="217"/>
    </location>
</feature>
<keyword evidence="1" id="KW-0812">Transmembrane</keyword>
<evidence type="ECO:0000256" key="1">
    <source>
        <dbReference type="SAM" id="Phobius"/>
    </source>
</evidence>
<dbReference type="EMBL" id="BEHT01000022">
    <property type="protein sequence ID" value="GBC99188.1"/>
    <property type="molecule type" value="Genomic_DNA"/>
</dbReference>
<organism evidence="2 3">
    <name type="scientific">Candidatus Fervidibacter japonicus</name>
    <dbReference type="NCBI Taxonomy" id="2035412"/>
    <lineage>
        <taxon>Bacteria</taxon>
        <taxon>Candidatus Fervidibacterota</taxon>
        <taxon>Candidatus Fervidibacter</taxon>
    </lineage>
</organism>
<feature type="transmembrane region" description="Helical" evidence="1">
    <location>
        <begin position="69"/>
        <end position="89"/>
    </location>
</feature>
<proteinExistence type="predicted"/>
<feature type="transmembrane region" description="Helical" evidence="1">
    <location>
        <begin position="229"/>
        <end position="250"/>
    </location>
</feature>
<keyword evidence="1" id="KW-0472">Membrane</keyword>
<dbReference type="Proteomes" id="UP000236173">
    <property type="component" value="Unassembled WGS sequence"/>
</dbReference>
<reference evidence="3" key="1">
    <citation type="submission" date="2017-09" db="EMBL/GenBank/DDBJ databases">
        <title>Metaegenomics of thermophilic ammonia-oxidizing enrichment culture.</title>
        <authorList>
            <person name="Kato S."/>
            <person name="Suzuki K."/>
        </authorList>
    </citation>
    <scope>NUCLEOTIDE SEQUENCE [LARGE SCALE GENOMIC DNA]</scope>
</reference>
<feature type="transmembrane region" description="Helical" evidence="1">
    <location>
        <begin position="40"/>
        <end position="62"/>
    </location>
</feature>
<comment type="caution">
    <text evidence="2">The sequence shown here is derived from an EMBL/GenBank/DDBJ whole genome shotgun (WGS) entry which is preliminary data.</text>
</comment>
<sequence>MTAAQWDMAASQALTALLLQAVSGSFSLLWLMPPEAGRQFYSTIGKSLYPIAWVVVLIAYALRQHLPTSALVAIAVVALCVTLYTYGILHDNPFVNVVPHAIGTVAGFIAVWGTAEPHWLSRAHALAGALFSGTATVGMILGHWFIVRPRMSIQPLLRTVHALFALTAVNAALTLTAVAPVWQQLPQIVGDLQTFLWAHLILGFGATALVSAVALFCARERSTQAATGFLYLAMLCVLIGELCRCLIAAATPLPL</sequence>